<organism evidence="1 2">
    <name type="scientific">Mycoemilia scoparia</name>
    <dbReference type="NCBI Taxonomy" id="417184"/>
    <lineage>
        <taxon>Eukaryota</taxon>
        <taxon>Fungi</taxon>
        <taxon>Fungi incertae sedis</taxon>
        <taxon>Zoopagomycota</taxon>
        <taxon>Kickxellomycotina</taxon>
        <taxon>Kickxellomycetes</taxon>
        <taxon>Kickxellales</taxon>
        <taxon>Kickxellaceae</taxon>
        <taxon>Mycoemilia</taxon>
    </lineage>
</organism>
<dbReference type="Proteomes" id="UP001150538">
    <property type="component" value="Unassembled WGS sequence"/>
</dbReference>
<reference evidence="1" key="1">
    <citation type="submission" date="2022-07" db="EMBL/GenBank/DDBJ databases">
        <title>Phylogenomic reconstructions and comparative analyses of Kickxellomycotina fungi.</title>
        <authorList>
            <person name="Reynolds N.K."/>
            <person name="Stajich J.E."/>
            <person name="Barry K."/>
            <person name="Grigoriev I.V."/>
            <person name="Crous P."/>
            <person name="Smith M.E."/>
        </authorList>
    </citation>
    <scope>NUCLEOTIDE SEQUENCE</scope>
    <source>
        <strain evidence="1">NBRC 100468</strain>
    </source>
</reference>
<dbReference type="AlphaFoldDB" id="A0A9W7ZQ92"/>
<protein>
    <submittedName>
        <fullName evidence="1">Uncharacterized protein</fullName>
    </submittedName>
</protein>
<gene>
    <name evidence="1" type="ORF">H4219_006472</name>
</gene>
<accession>A0A9W7ZQ92</accession>
<dbReference type="EMBL" id="JANBPU010000901">
    <property type="protein sequence ID" value="KAJ1908736.1"/>
    <property type="molecule type" value="Genomic_DNA"/>
</dbReference>
<evidence type="ECO:0000313" key="2">
    <source>
        <dbReference type="Proteomes" id="UP001150538"/>
    </source>
</evidence>
<evidence type="ECO:0000313" key="1">
    <source>
        <dbReference type="EMBL" id="KAJ1908736.1"/>
    </source>
</evidence>
<sequence>MHLQTTQPHDPLISPDFTLIPGPSGTADLTNFTVITLILYGTGSTGLSRTRILKEIRAFITPWPSPPDIILFQECNSGESPTDIFKYQLTIFQIHHPLASPTTSKHDLATLVSKDFGTSSSLDDVLYLTDQGHPGRASTVLEKLLLKDFRPERSKIVQNGNGGKSIRVHE</sequence>
<keyword evidence="2" id="KW-1185">Reference proteome</keyword>
<comment type="caution">
    <text evidence="1">The sequence shown here is derived from an EMBL/GenBank/DDBJ whole genome shotgun (WGS) entry which is preliminary data.</text>
</comment>
<proteinExistence type="predicted"/>
<name>A0A9W7ZQ92_9FUNG</name>